<dbReference type="PANTHER" id="PTHR19278:SF9">
    <property type="entry name" value="URIDINE 5'-MONOPHOSPHATE SYNTHASE"/>
    <property type="match status" value="1"/>
</dbReference>
<reference evidence="10" key="1">
    <citation type="submission" date="2022-11" db="UniProtKB">
        <authorList>
            <consortium name="WormBaseParasite"/>
        </authorList>
    </citation>
    <scope>IDENTIFICATION</scope>
</reference>
<dbReference type="InterPro" id="IPR013785">
    <property type="entry name" value="Aldolase_TIM"/>
</dbReference>
<dbReference type="GO" id="GO:0004588">
    <property type="term" value="F:orotate phosphoribosyltransferase activity"/>
    <property type="evidence" value="ECO:0007669"/>
    <property type="project" value="UniProtKB-EC"/>
</dbReference>
<dbReference type="InterPro" id="IPR001754">
    <property type="entry name" value="OMPdeCOase_dom"/>
</dbReference>
<dbReference type="EC" id="2.4.2.10" evidence="2"/>
<keyword evidence="3" id="KW-0328">Glycosyltransferase</keyword>
<dbReference type="SUPFAM" id="SSF51366">
    <property type="entry name" value="Ribulose-phoshate binding barrel"/>
    <property type="match status" value="1"/>
</dbReference>
<dbReference type="GO" id="GO:0006222">
    <property type="term" value="P:UMP biosynthetic process"/>
    <property type="evidence" value="ECO:0007669"/>
    <property type="project" value="TreeGrafter"/>
</dbReference>
<dbReference type="GO" id="GO:0004590">
    <property type="term" value="F:orotidine-5'-phosphate decarboxylase activity"/>
    <property type="evidence" value="ECO:0007669"/>
    <property type="project" value="InterPro"/>
</dbReference>
<dbReference type="HAMAP" id="MF_01208">
    <property type="entry name" value="PyrE"/>
    <property type="match status" value="1"/>
</dbReference>
<proteinExistence type="inferred from homology"/>
<name>A0A915Q694_9BILA</name>
<feature type="domain" description="Orotidine 5'-phosphate decarboxylase" evidence="8">
    <location>
        <begin position="269"/>
        <end position="426"/>
    </location>
</feature>
<dbReference type="Pfam" id="PF00156">
    <property type="entry name" value="Pribosyltran"/>
    <property type="match status" value="1"/>
</dbReference>
<evidence type="ECO:0000256" key="1">
    <source>
        <dbReference type="ARBA" id="ARBA00004889"/>
    </source>
</evidence>
<dbReference type="AlphaFoldDB" id="A0A915Q694"/>
<dbReference type="Proteomes" id="UP000887581">
    <property type="component" value="Unplaced"/>
</dbReference>
<feature type="domain" description="Phosphoribosyltransferase" evidence="7">
    <location>
        <begin position="48"/>
        <end position="160"/>
    </location>
</feature>
<dbReference type="Pfam" id="PF00215">
    <property type="entry name" value="OMPdecase"/>
    <property type="match status" value="1"/>
</dbReference>
<dbReference type="GO" id="GO:0006207">
    <property type="term" value="P:'de novo' pyrimidine nucleobase biosynthetic process"/>
    <property type="evidence" value="ECO:0007669"/>
    <property type="project" value="InterPro"/>
</dbReference>
<organism evidence="9 10">
    <name type="scientific">Setaria digitata</name>
    <dbReference type="NCBI Taxonomy" id="48799"/>
    <lineage>
        <taxon>Eukaryota</taxon>
        <taxon>Metazoa</taxon>
        <taxon>Ecdysozoa</taxon>
        <taxon>Nematoda</taxon>
        <taxon>Chromadorea</taxon>
        <taxon>Rhabditida</taxon>
        <taxon>Spirurina</taxon>
        <taxon>Spiruromorpha</taxon>
        <taxon>Filarioidea</taxon>
        <taxon>Setariidae</taxon>
        <taxon>Setaria</taxon>
    </lineage>
</organism>
<dbReference type="Gene3D" id="3.40.50.2020">
    <property type="match status" value="1"/>
</dbReference>
<dbReference type="Gene3D" id="3.20.20.70">
    <property type="entry name" value="Aldolase class I"/>
    <property type="match status" value="1"/>
</dbReference>
<protein>
    <recommendedName>
        <fullName evidence="2">orotate phosphoribosyltransferase</fullName>
        <ecNumber evidence="2">2.4.2.10</ecNumber>
    </recommendedName>
</protein>
<dbReference type="PANTHER" id="PTHR19278">
    <property type="entry name" value="OROTATE PHOSPHORIBOSYLTRANSFERASE"/>
    <property type="match status" value="1"/>
</dbReference>
<evidence type="ECO:0000259" key="8">
    <source>
        <dbReference type="Pfam" id="PF00215"/>
    </source>
</evidence>
<evidence type="ECO:0000256" key="6">
    <source>
        <dbReference type="ARBA" id="ARBA00023239"/>
    </source>
</evidence>
<evidence type="ECO:0000313" key="9">
    <source>
        <dbReference type="Proteomes" id="UP000887581"/>
    </source>
</evidence>
<dbReference type="InterPro" id="IPR011060">
    <property type="entry name" value="RibuloseP-bd_barrel"/>
</dbReference>
<evidence type="ECO:0000313" key="10">
    <source>
        <dbReference type="WBParaSite" id="sdigi.contig69.g3534.t1"/>
    </source>
</evidence>
<dbReference type="WBParaSite" id="sdigi.contig69.g3534.t1">
    <property type="protein sequence ID" value="sdigi.contig69.g3534.t1"/>
    <property type="gene ID" value="sdigi.contig69.g3534"/>
</dbReference>
<evidence type="ECO:0000256" key="3">
    <source>
        <dbReference type="ARBA" id="ARBA00022676"/>
    </source>
</evidence>
<evidence type="ECO:0000259" key="7">
    <source>
        <dbReference type="Pfam" id="PF00156"/>
    </source>
</evidence>
<evidence type="ECO:0000256" key="2">
    <source>
        <dbReference type="ARBA" id="ARBA00011971"/>
    </source>
</evidence>
<dbReference type="InterPro" id="IPR004467">
    <property type="entry name" value="Or_phspho_trans_dom"/>
</dbReference>
<keyword evidence="9" id="KW-1185">Reference proteome</keyword>
<dbReference type="InterPro" id="IPR029057">
    <property type="entry name" value="PRTase-like"/>
</dbReference>
<dbReference type="NCBIfam" id="TIGR00336">
    <property type="entry name" value="pyrE"/>
    <property type="match status" value="1"/>
</dbReference>
<sequence>MSGAGDMIEELSLMKQLKDAGVFKLGSFILQSGQITPIYIDLRVLFTSPKELKLTAKCICSLMETRGLKYDYIVGVPYAALPLSTIIADQLEKPMLLRRKEVKSYGTKKLIEGNYETGKRALVIEDVVTSGKSILETVISLRNEGLICDEAICVLDREQGGPENLLAEGVTLYSLVGMNKVLDFLIDIGTITPKKKDDILYQLTLPPPSTIEKVEYNDDWSLTSRRDSTSNALNKKLLEIMNKVSICFYSLHLFTFRDLVLDMGTYTWRKLADIGYTVNLQLTKGPFKIASWAQIVSIHAFSGQSVLNILRKVVNQPESKLIGCLLVVEMSSEGAFTNSKEYLNAALDLAKNNRDIVSGFTCQKRCANIPGFLYWTAGVHMDAIGDGIGQNWRTIENAISIDGNDIVIVGRAVTGVADVNTQIRRYRDAAWESFINRQQNH</sequence>
<dbReference type="CDD" id="cd06223">
    <property type="entry name" value="PRTases_typeI"/>
    <property type="match status" value="1"/>
</dbReference>
<dbReference type="InterPro" id="IPR000836">
    <property type="entry name" value="PRTase_dom"/>
</dbReference>
<dbReference type="InterPro" id="IPR023031">
    <property type="entry name" value="OPRT"/>
</dbReference>
<keyword evidence="6" id="KW-0456">Lyase</keyword>
<evidence type="ECO:0000256" key="4">
    <source>
        <dbReference type="ARBA" id="ARBA00022679"/>
    </source>
</evidence>
<keyword evidence="5" id="KW-0665">Pyrimidine biosynthesis</keyword>
<accession>A0A915Q694</accession>
<comment type="pathway">
    <text evidence="1">Pyrimidine metabolism; UMP biosynthesis via de novo pathway; UMP from orotate: step 1/2.</text>
</comment>
<dbReference type="SUPFAM" id="SSF53271">
    <property type="entry name" value="PRTase-like"/>
    <property type="match status" value="1"/>
</dbReference>
<evidence type="ECO:0000256" key="5">
    <source>
        <dbReference type="ARBA" id="ARBA00022975"/>
    </source>
</evidence>
<keyword evidence="4" id="KW-0808">Transferase</keyword>